<proteinExistence type="predicted"/>
<organism evidence="2 3">
    <name type="scientific">Romanomermis culicivorax</name>
    <name type="common">Nematode worm</name>
    <dbReference type="NCBI Taxonomy" id="13658"/>
    <lineage>
        <taxon>Eukaryota</taxon>
        <taxon>Metazoa</taxon>
        <taxon>Ecdysozoa</taxon>
        <taxon>Nematoda</taxon>
        <taxon>Enoplea</taxon>
        <taxon>Dorylaimia</taxon>
        <taxon>Mermithida</taxon>
        <taxon>Mermithoidea</taxon>
        <taxon>Mermithidae</taxon>
        <taxon>Romanomermis</taxon>
    </lineage>
</organism>
<feature type="compositionally biased region" description="Basic and acidic residues" evidence="1">
    <location>
        <begin position="1"/>
        <end position="14"/>
    </location>
</feature>
<protein>
    <submittedName>
        <fullName evidence="3">Uncharacterized protein</fullName>
    </submittedName>
</protein>
<keyword evidence="2" id="KW-1185">Reference proteome</keyword>
<evidence type="ECO:0000313" key="2">
    <source>
        <dbReference type="Proteomes" id="UP000887565"/>
    </source>
</evidence>
<sequence>MTGRGWKERERVGEETSAVSNPSPRKGLVESWILSPNGEFLEGEARLNLPMQDFRILQCQNGS</sequence>
<name>A0A915JD29_ROMCU</name>
<accession>A0A915JD29</accession>
<feature type="region of interest" description="Disordered" evidence="1">
    <location>
        <begin position="1"/>
        <end position="27"/>
    </location>
</feature>
<evidence type="ECO:0000313" key="3">
    <source>
        <dbReference type="WBParaSite" id="nRc.2.0.1.t24413-RA"/>
    </source>
</evidence>
<evidence type="ECO:0000256" key="1">
    <source>
        <dbReference type="SAM" id="MobiDB-lite"/>
    </source>
</evidence>
<dbReference type="Proteomes" id="UP000887565">
    <property type="component" value="Unplaced"/>
</dbReference>
<dbReference type="WBParaSite" id="nRc.2.0.1.t24413-RA">
    <property type="protein sequence ID" value="nRc.2.0.1.t24413-RA"/>
    <property type="gene ID" value="nRc.2.0.1.g24413"/>
</dbReference>
<reference evidence="3" key="1">
    <citation type="submission" date="2022-11" db="UniProtKB">
        <authorList>
            <consortium name="WormBaseParasite"/>
        </authorList>
    </citation>
    <scope>IDENTIFICATION</scope>
</reference>
<dbReference type="AlphaFoldDB" id="A0A915JD29"/>